<accession>A0ACC7NRY3</accession>
<sequence>MGFRLCLQTRLRVPFTVFSPHPALLPFDVPPVRLHESALFGTKIRQNLLPSEFANTPWLVWVAAVILIGKLVGGSQLISMPVFSFGYMAGVFGILSNKKLARKLSYGPPTSRQNKLTLASIIFMFVVMVLVGGPHFGDGNFRLVWLGAFLAIGLHFVPMAWVHGRSMFLLAILLTVDALAGRWMEDISFDVVVYIDIAIKLLWGIGLLLSGKPAGVSPGLTQGH</sequence>
<reference evidence="1" key="1">
    <citation type="submission" date="2024-12" db="EMBL/GenBank/DDBJ databases">
        <authorList>
            <person name="Wu N."/>
        </authorList>
    </citation>
    <scope>NUCLEOTIDE SEQUENCE</scope>
    <source>
        <strain evidence="1">P15</strain>
    </source>
</reference>
<gene>
    <name evidence="1" type="ORF">ACI1P1_04135</name>
</gene>
<evidence type="ECO:0000313" key="1">
    <source>
        <dbReference type="EMBL" id="MFM9327484.1"/>
    </source>
</evidence>
<evidence type="ECO:0000313" key="2">
    <source>
        <dbReference type="Proteomes" id="UP001631969"/>
    </source>
</evidence>
<name>A0ACC7NRY3_9BACL</name>
<organism evidence="1 2">
    <name type="scientific">Paenibacillus mesotrionivorans</name>
    <dbReference type="NCBI Taxonomy" id="3160968"/>
    <lineage>
        <taxon>Bacteria</taxon>
        <taxon>Bacillati</taxon>
        <taxon>Bacillota</taxon>
        <taxon>Bacilli</taxon>
        <taxon>Bacillales</taxon>
        <taxon>Paenibacillaceae</taxon>
        <taxon>Paenibacillus</taxon>
    </lineage>
</organism>
<dbReference type="EMBL" id="JBJURJ010000002">
    <property type="protein sequence ID" value="MFM9327484.1"/>
    <property type="molecule type" value="Genomic_DNA"/>
</dbReference>
<keyword evidence="2" id="KW-1185">Reference proteome</keyword>
<dbReference type="Proteomes" id="UP001631969">
    <property type="component" value="Unassembled WGS sequence"/>
</dbReference>
<proteinExistence type="predicted"/>
<protein>
    <submittedName>
        <fullName evidence="1">DUF6609 family protein</fullName>
    </submittedName>
</protein>
<comment type="caution">
    <text evidence="1">The sequence shown here is derived from an EMBL/GenBank/DDBJ whole genome shotgun (WGS) entry which is preliminary data.</text>
</comment>